<evidence type="ECO:0000313" key="5">
    <source>
        <dbReference type="Proteomes" id="UP001154282"/>
    </source>
</evidence>
<name>A0AAV0J6Y7_9ROSI</name>
<evidence type="ECO:0000313" key="4">
    <source>
        <dbReference type="EMBL" id="CAI0405468.1"/>
    </source>
</evidence>
<dbReference type="InterPro" id="IPR002885">
    <property type="entry name" value="PPR_rpt"/>
</dbReference>
<reference evidence="4" key="1">
    <citation type="submission" date="2022-08" db="EMBL/GenBank/DDBJ databases">
        <authorList>
            <person name="Gutierrez-Valencia J."/>
        </authorList>
    </citation>
    <scope>NUCLEOTIDE SEQUENCE</scope>
</reference>
<dbReference type="NCBIfam" id="TIGR00756">
    <property type="entry name" value="PPR"/>
    <property type="match status" value="6"/>
</dbReference>
<dbReference type="FunFam" id="1.25.40.10:FF:000090">
    <property type="entry name" value="Pentatricopeptide repeat-containing protein, chloroplastic"/>
    <property type="match status" value="1"/>
</dbReference>
<dbReference type="FunFam" id="1.25.40.10:FF:000196">
    <property type="entry name" value="Pentatricopeptide repeat-containing protein At4g14850"/>
    <property type="match status" value="1"/>
</dbReference>
<proteinExistence type="inferred from homology"/>
<accession>A0AAV0J6Y7</accession>
<comment type="caution">
    <text evidence="4">The sequence shown here is derived from an EMBL/GenBank/DDBJ whole genome shotgun (WGS) entry which is preliminary data.</text>
</comment>
<feature type="repeat" description="PPR" evidence="3">
    <location>
        <begin position="150"/>
        <end position="184"/>
    </location>
</feature>
<dbReference type="PROSITE" id="PS51375">
    <property type="entry name" value="PPR"/>
    <property type="match status" value="7"/>
</dbReference>
<comment type="similarity">
    <text evidence="2">Belongs to the PPR family. PCMP-E subfamily.</text>
</comment>
<feature type="repeat" description="PPR" evidence="3">
    <location>
        <begin position="119"/>
        <end position="149"/>
    </location>
</feature>
<feature type="repeat" description="PPR" evidence="3">
    <location>
        <begin position="418"/>
        <end position="452"/>
    </location>
</feature>
<dbReference type="PANTHER" id="PTHR47926:SF342">
    <property type="entry name" value="TETRATRICOPEPTIDE-LIKE HELICAL DOMAIN-CONTAINING PROTEIN-RELATED"/>
    <property type="match status" value="1"/>
</dbReference>
<dbReference type="Pfam" id="PF20431">
    <property type="entry name" value="E_motif"/>
    <property type="match status" value="1"/>
</dbReference>
<feature type="repeat" description="PPR" evidence="3">
    <location>
        <begin position="587"/>
        <end position="622"/>
    </location>
</feature>
<keyword evidence="5" id="KW-1185">Reference proteome</keyword>
<feature type="repeat" description="PPR" evidence="3">
    <location>
        <begin position="550"/>
        <end position="580"/>
    </location>
</feature>
<dbReference type="PANTHER" id="PTHR47926">
    <property type="entry name" value="PENTATRICOPEPTIDE REPEAT-CONTAINING PROTEIN"/>
    <property type="match status" value="1"/>
</dbReference>
<evidence type="ECO:0000256" key="1">
    <source>
        <dbReference type="ARBA" id="ARBA00022737"/>
    </source>
</evidence>
<protein>
    <recommendedName>
        <fullName evidence="6">Pentatricopeptide repeat-containing protein</fullName>
    </recommendedName>
</protein>
<feature type="repeat" description="PPR" evidence="3">
    <location>
        <begin position="350"/>
        <end position="384"/>
    </location>
</feature>
<evidence type="ECO:0008006" key="6">
    <source>
        <dbReference type="Google" id="ProtNLM"/>
    </source>
</evidence>
<evidence type="ECO:0000256" key="2">
    <source>
        <dbReference type="ARBA" id="ARBA00061659"/>
    </source>
</evidence>
<dbReference type="GO" id="GO:0003723">
    <property type="term" value="F:RNA binding"/>
    <property type="evidence" value="ECO:0007669"/>
    <property type="project" value="InterPro"/>
</dbReference>
<organism evidence="4 5">
    <name type="scientific">Linum tenue</name>
    <dbReference type="NCBI Taxonomy" id="586396"/>
    <lineage>
        <taxon>Eukaryota</taxon>
        <taxon>Viridiplantae</taxon>
        <taxon>Streptophyta</taxon>
        <taxon>Embryophyta</taxon>
        <taxon>Tracheophyta</taxon>
        <taxon>Spermatophyta</taxon>
        <taxon>Magnoliopsida</taxon>
        <taxon>eudicotyledons</taxon>
        <taxon>Gunneridae</taxon>
        <taxon>Pentapetalae</taxon>
        <taxon>rosids</taxon>
        <taxon>fabids</taxon>
        <taxon>Malpighiales</taxon>
        <taxon>Linaceae</taxon>
        <taxon>Linum</taxon>
    </lineage>
</organism>
<sequence length="732" mass="81095">MRELLHPAITEPAKNQLLQLNRRLASLIRSSHFQDALHLFDDFRSFHQHLKPDQYTLSTALTACANLRNTAYGNGLHAYAVRSGLYSHLHVSNTLLLLYARARDASSMKRVFGEIGNPDAFSYTTVLSECSKTGDLKYAFELFDKLPQRDVPVWNAMITGCVESGNELIGFGLFREMLRSGVMPDNYSFGSVLSGCCSERVELRSQVHSLLIRTGSLARTSVVNALITMYFTYEEFANALLVFEEVADELRNHITYNVMIDGFLSALMVDEAIIMFREMLGCCLRPSELTFMSLISSCSCPRIGCQVHSQVIKTGFEAYAPVCNSLISMYANFGDLVAACMIFERLEDRDDVSWNAMISAYAQSNLGGSAISTYMEMQKAEIFRPDVFTYGSLLASSDSIATLEMFHCTVIKRGLVSSTQVSNSLISGYCKHGNVKEGHKVFLDMSSRSLVSWNTIMSGLLLNGLHIQGIQHFSRLVMSGFRPNEYALTIALSLCASMSAIDQVKQIHAYILRFWSGLKGALGNALITTYSKCGLLDWSLRVFSAMTHKDLVSWNALISAYAEHGNGKEAVQYLEAMEHSSSGFGPDEATFTTVLSACSHSGLVADGTRVFHSMVDRYGIKPSLDHFSCIIDLLGRAGEFGEVETVINSEHFIAHPNIWWTLISACAAHGNLELGRQVAGFLLETEQHNASVYVLLSNIYAGAGQWEEAANVRQQAEKFATMKQTGYSWVCT</sequence>
<gene>
    <name evidence="4" type="ORF">LITE_LOCUS12884</name>
</gene>
<dbReference type="Proteomes" id="UP001154282">
    <property type="component" value="Unassembled WGS sequence"/>
</dbReference>
<keyword evidence="1" id="KW-0677">Repeat</keyword>
<dbReference type="InterPro" id="IPR011990">
    <property type="entry name" value="TPR-like_helical_dom_sf"/>
</dbReference>
<evidence type="ECO:0000256" key="3">
    <source>
        <dbReference type="PROSITE-ProRule" id="PRU00708"/>
    </source>
</evidence>
<dbReference type="EMBL" id="CAMGYJ010000004">
    <property type="protein sequence ID" value="CAI0405468.1"/>
    <property type="molecule type" value="Genomic_DNA"/>
</dbReference>
<dbReference type="GO" id="GO:0009451">
    <property type="term" value="P:RNA modification"/>
    <property type="evidence" value="ECO:0007669"/>
    <property type="project" value="InterPro"/>
</dbReference>
<dbReference type="InterPro" id="IPR046960">
    <property type="entry name" value="PPR_At4g14850-like_plant"/>
</dbReference>
<dbReference type="AlphaFoldDB" id="A0AAV0J6Y7"/>
<dbReference type="InterPro" id="IPR046848">
    <property type="entry name" value="E_motif"/>
</dbReference>
<dbReference type="Gene3D" id="1.25.40.10">
    <property type="entry name" value="Tetratricopeptide repeat domain"/>
    <property type="match status" value="5"/>
</dbReference>
<dbReference type="Pfam" id="PF13041">
    <property type="entry name" value="PPR_2"/>
    <property type="match status" value="4"/>
</dbReference>
<feature type="repeat" description="PPR" evidence="3">
    <location>
        <begin position="252"/>
        <end position="286"/>
    </location>
</feature>
<dbReference type="Pfam" id="PF01535">
    <property type="entry name" value="PPR"/>
    <property type="match status" value="4"/>
</dbReference>